<comment type="caution">
    <text evidence="1">The sequence shown here is derived from an EMBL/GenBank/DDBJ whole genome shotgun (WGS) entry which is preliminary data.</text>
</comment>
<organism evidence="1 2">
    <name type="scientific">Elysia crispata</name>
    <name type="common">lettuce slug</name>
    <dbReference type="NCBI Taxonomy" id="231223"/>
    <lineage>
        <taxon>Eukaryota</taxon>
        <taxon>Metazoa</taxon>
        <taxon>Spiralia</taxon>
        <taxon>Lophotrochozoa</taxon>
        <taxon>Mollusca</taxon>
        <taxon>Gastropoda</taxon>
        <taxon>Heterobranchia</taxon>
        <taxon>Euthyneura</taxon>
        <taxon>Panpulmonata</taxon>
        <taxon>Sacoglossa</taxon>
        <taxon>Placobranchoidea</taxon>
        <taxon>Plakobranchidae</taxon>
        <taxon>Elysia</taxon>
    </lineage>
</organism>
<reference evidence="1" key="1">
    <citation type="journal article" date="2023" name="G3 (Bethesda)">
        <title>A reference genome for the long-term kleptoplast-retaining sea slug Elysia crispata morphotype clarki.</title>
        <authorList>
            <person name="Eastman K.E."/>
            <person name="Pendleton A.L."/>
            <person name="Shaikh M.A."/>
            <person name="Suttiyut T."/>
            <person name="Ogas R."/>
            <person name="Tomko P."/>
            <person name="Gavelis G."/>
            <person name="Widhalm J.R."/>
            <person name="Wisecaver J.H."/>
        </authorList>
    </citation>
    <scope>NUCLEOTIDE SEQUENCE</scope>
    <source>
        <strain evidence="1">ECLA1</strain>
    </source>
</reference>
<evidence type="ECO:0000313" key="1">
    <source>
        <dbReference type="EMBL" id="KAK3701936.1"/>
    </source>
</evidence>
<dbReference type="Proteomes" id="UP001283361">
    <property type="component" value="Unassembled WGS sequence"/>
</dbReference>
<evidence type="ECO:0000313" key="2">
    <source>
        <dbReference type="Proteomes" id="UP001283361"/>
    </source>
</evidence>
<sequence>MFPNFEVKNLNYDDTGAIHLSPRDTVSYSWRSAGLRCTSDPLICRSLAAVVLARSAPLTGTRPYPPPGTVHTARHGKLGHTVPSTQSYYLIVKTTKWCSFKQRKYSDSVNIRNTRRYGYLAMDSIFKVSTQLALLSYDFPSLSGCQLCEASVTFSR</sequence>
<dbReference type="AlphaFoldDB" id="A0AAE0XQ89"/>
<protein>
    <submittedName>
        <fullName evidence="1">Uncharacterized protein</fullName>
    </submittedName>
</protein>
<gene>
    <name evidence="1" type="ORF">RRG08_049819</name>
</gene>
<dbReference type="EMBL" id="JAWDGP010007872">
    <property type="protein sequence ID" value="KAK3701936.1"/>
    <property type="molecule type" value="Genomic_DNA"/>
</dbReference>
<accession>A0AAE0XQ89</accession>
<keyword evidence="2" id="KW-1185">Reference proteome</keyword>
<name>A0AAE0XQ89_9GAST</name>
<proteinExistence type="predicted"/>